<dbReference type="GO" id="GO:0034067">
    <property type="term" value="P:protein localization to Golgi apparatus"/>
    <property type="evidence" value="ECO:0007669"/>
    <property type="project" value="TreeGrafter"/>
</dbReference>
<comment type="similarity">
    <text evidence="2">Belongs to the SYS1 family.</text>
</comment>
<organism evidence="12 14">
    <name type="scientific">Claviceps arundinis</name>
    <dbReference type="NCBI Taxonomy" id="1623583"/>
    <lineage>
        <taxon>Eukaryota</taxon>
        <taxon>Fungi</taxon>
        <taxon>Dikarya</taxon>
        <taxon>Ascomycota</taxon>
        <taxon>Pezizomycotina</taxon>
        <taxon>Sordariomycetes</taxon>
        <taxon>Hypocreomycetidae</taxon>
        <taxon>Hypocreales</taxon>
        <taxon>Clavicipitaceae</taxon>
        <taxon>Claviceps</taxon>
    </lineage>
</organism>
<dbReference type="GO" id="GO:0005802">
    <property type="term" value="C:trans-Golgi network"/>
    <property type="evidence" value="ECO:0007669"/>
    <property type="project" value="TreeGrafter"/>
</dbReference>
<evidence type="ECO:0000313" key="11">
    <source>
        <dbReference type="EMBL" id="KAG5963318.1"/>
    </source>
</evidence>
<dbReference type="EMBL" id="SRPS01000012">
    <property type="protein sequence ID" value="KAG5976999.1"/>
    <property type="molecule type" value="Genomic_DNA"/>
</dbReference>
<feature type="transmembrane region" description="Helical" evidence="10">
    <location>
        <begin position="100"/>
        <end position="119"/>
    </location>
</feature>
<keyword evidence="6 10" id="KW-1133">Transmembrane helix</keyword>
<name>A0A9P7N0Z8_9HYPO</name>
<dbReference type="GO" id="GO:0006895">
    <property type="term" value="P:Golgi to endosome transport"/>
    <property type="evidence" value="ECO:0007669"/>
    <property type="project" value="TreeGrafter"/>
</dbReference>
<gene>
    <name evidence="12" type="ORF">E4U56_000821</name>
    <name evidence="11" type="ORF">E4U57_006391</name>
</gene>
<keyword evidence="3" id="KW-0813">Transport</keyword>
<proteinExistence type="inferred from homology"/>
<dbReference type="GO" id="GO:0043001">
    <property type="term" value="P:Golgi to plasma membrane protein transport"/>
    <property type="evidence" value="ECO:0007669"/>
    <property type="project" value="TreeGrafter"/>
</dbReference>
<evidence type="ECO:0000256" key="3">
    <source>
        <dbReference type="ARBA" id="ARBA00022448"/>
    </source>
</evidence>
<keyword evidence="4 10" id="KW-0812">Transmembrane</keyword>
<dbReference type="GO" id="GO:0000139">
    <property type="term" value="C:Golgi membrane"/>
    <property type="evidence" value="ECO:0007669"/>
    <property type="project" value="UniProtKB-SubCell"/>
</dbReference>
<keyword evidence="13" id="KW-1185">Reference proteome</keyword>
<accession>A0A9P7N0Z8</accession>
<reference evidence="12 13" key="1">
    <citation type="journal article" date="2020" name="bioRxiv">
        <title>Whole genome comparisons of ergot fungi reveals the divergence and evolution of species within the genus Claviceps are the result of varying mechanisms driving genome evolution and host range expansion.</title>
        <authorList>
            <person name="Wyka S.A."/>
            <person name="Mondo S.J."/>
            <person name="Liu M."/>
            <person name="Dettman J."/>
            <person name="Nalam V."/>
            <person name="Broders K.D."/>
        </authorList>
    </citation>
    <scope>NUCLEOTIDE SEQUENCE</scope>
    <source>
        <strain evidence="12">CCC 1102</strain>
        <strain evidence="11 13">LM583</strain>
    </source>
</reference>
<evidence type="ECO:0000256" key="4">
    <source>
        <dbReference type="ARBA" id="ARBA00022692"/>
    </source>
</evidence>
<dbReference type="PANTHER" id="PTHR12952">
    <property type="entry name" value="SYS1"/>
    <property type="match status" value="1"/>
</dbReference>
<protein>
    <recommendedName>
        <fullName evidence="15">Integral membrane protein</fullName>
    </recommendedName>
</protein>
<dbReference type="AlphaFoldDB" id="A0A9P7N0Z8"/>
<dbReference type="OrthoDB" id="542931at2759"/>
<keyword evidence="5" id="KW-0653">Protein transport</keyword>
<keyword evidence="8 10" id="KW-0472">Membrane</keyword>
<feature type="region of interest" description="Disordered" evidence="9">
    <location>
        <begin position="165"/>
        <end position="222"/>
    </location>
</feature>
<evidence type="ECO:0000256" key="6">
    <source>
        <dbReference type="ARBA" id="ARBA00022989"/>
    </source>
</evidence>
<dbReference type="Proteomes" id="UP000742024">
    <property type="component" value="Unassembled WGS sequence"/>
</dbReference>
<dbReference type="GO" id="GO:0005829">
    <property type="term" value="C:cytosol"/>
    <property type="evidence" value="ECO:0007669"/>
    <property type="project" value="GOC"/>
</dbReference>
<dbReference type="EMBL" id="SRPR01000055">
    <property type="protein sequence ID" value="KAG5963318.1"/>
    <property type="molecule type" value="Genomic_DNA"/>
</dbReference>
<evidence type="ECO:0000256" key="7">
    <source>
        <dbReference type="ARBA" id="ARBA00023034"/>
    </source>
</evidence>
<keyword evidence="7" id="KW-0333">Golgi apparatus</keyword>
<evidence type="ECO:0008006" key="15">
    <source>
        <dbReference type="Google" id="ProtNLM"/>
    </source>
</evidence>
<evidence type="ECO:0000256" key="9">
    <source>
        <dbReference type="SAM" id="MobiDB-lite"/>
    </source>
</evidence>
<feature type="transmembrane region" description="Helical" evidence="10">
    <location>
        <begin position="30"/>
        <end position="51"/>
    </location>
</feature>
<dbReference type="Proteomes" id="UP000784919">
    <property type="component" value="Unassembled WGS sequence"/>
</dbReference>
<feature type="transmembrane region" description="Helical" evidence="10">
    <location>
        <begin position="125"/>
        <end position="145"/>
    </location>
</feature>
<evidence type="ECO:0000313" key="14">
    <source>
        <dbReference type="Proteomes" id="UP000784919"/>
    </source>
</evidence>
<feature type="transmembrane region" description="Helical" evidence="10">
    <location>
        <begin position="71"/>
        <end position="93"/>
    </location>
</feature>
<evidence type="ECO:0000256" key="2">
    <source>
        <dbReference type="ARBA" id="ARBA00008160"/>
    </source>
</evidence>
<evidence type="ECO:0000313" key="12">
    <source>
        <dbReference type="EMBL" id="KAG5976999.1"/>
    </source>
</evidence>
<evidence type="ECO:0000256" key="5">
    <source>
        <dbReference type="ARBA" id="ARBA00022927"/>
    </source>
</evidence>
<comment type="caution">
    <text evidence="12">The sequence shown here is derived from an EMBL/GenBank/DDBJ whole genome shotgun (WGS) entry which is preliminary data.</text>
</comment>
<evidence type="ECO:0000313" key="13">
    <source>
        <dbReference type="Proteomes" id="UP000742024"/>
    </source>
</evidence>
<dbReference type="Pfam" id="PF09801">
    <property type="entry name" value="SYS1"/>
    <property type="match status" value="1"/>
</dbReference>
<dbReference type="InterPro" id="IPR019185">
    <property type="entry name" value="Integral_membrane_SYS1-rel"/>
</dbReference>
<dbReference type="PANTHER" id="PTHR12952:SF0">
    <property type="entry name" value="PROTEIN SYS1 HOMOLOG"/>
    <property type="match status" value="1"/>
</dbReference>
<comment type="subcellular location">
    <subcellularLocation>
        <location evidence="1">Golgi apparatus membrane</location>
        <topology evidence="1">Multi-pass membrane protein</topology>
    </subcellularLocation>
</comment>
<sequence length="222" mass="23951">MARRRKPPRAGALTEIQPLKIATQIAILQALYYLTAGMLMLFTALVTGMSFSLNMLLGWDGVRGDTTRGWLLSFVWLLDGGLFMSVAIVILVARSKLVPDFALTFHGLHLVFTTLYTHALPSNSMWWVTMAGSSAVSIALGMWGCQYRELQPVFFGGGRILGSGSRTSGPTNQQATAEEGQAGLLNEGDDDIGEAGFSRGRGRGRGKDGNGEYELAEMKQGA</sequence>
<evidence type="ECO:0000256" key="8">
    <source>
        <dbReference type="ARBA" id="ARBA00023136"/>
    </source>
</evidence>
<evidence type="ECO:0000256" key="1">
    <source>
        <dbReference type="ARBA" id="ARBA00004653"/>
    </source>
</evidence>
<feature type="compositionally biased region" description="Polar residues" evidence="9">
    <location>
        <begin position="165"/>
        <end position="176"/>
    </location>
</feature>
<evidence type="ECO:0000256" key="10">
    <source>
        <dbReference type="SAM" id="Phobius"/>
    </source>
</evidence>